<proteinExistence type="predicted"/>
<organism evidence="2 3">
    <name type="scientific">Parafannyhessea umbonata</name>
    <dbReference type="NCBI Taxonomy" id="604330"/>
    <lineage>
        <taxon>Bacteria</taxon>
        <taxon>Bacillati</taxon>
        <taxon>Actinomycetota</taxon>
        <taxon>Coriobacteriia</taxon>
        <taxon>Coriobacteriales</taxon>
        <taxon>Atopobiaceae</taxon>
        <taxon>Parafannyhessea</taxon>
    </lineage>
</organism>
<evidence type="ECO:0000313" key="2">
    <source>
        <dbReference type="EMBL" id="SDR85266.1"/>
    </source>
</evidence>
<dbReference type="EMBL" id="LT629759">
    <property type="protein sequence ID" value="SDR85266.1"/>
    <property type="molecule type" value="Genomic_DNA"/>
</dbReference>
<reference evidence="3" key="1">
    <citation type="submission" date="2016-10" db="EMBL/GenBank/DDBJ databases">
        <authorList>
            <person name="Varghese N."/>
            <person name="Submissions S."/>
        </authorList>
    </citation>
    <scope>NUCLEOTIDE SEQUENCE [LARGE SCALE GENOMIC DNA]</scope>
    <source>
        <strain evidence="3">DSM 22620</strain>
    </source>
</reference>
<name>A0A1H1MEY0_9ACTN</name>
<evidence type="ECO:0000313" key="3">
    <source>
        <dbReference type="Proteomes" id="UP000199480"/>
    </source>
</evidence>
<gene>
    <name evidence="2" type="ORF">SAMN04489857_1406</name>
</gene>
<keyword evidence="1" id="KW-0812">Transmembrane</keyword>
<dbReference type="RefSeq" id="WP_090862935.1">
    <property type="nucleotide sequence ID" value="NZ_LT629759.1"/>
</dbReference>
<feature type="transmembrane region" description="Helical" evidence="1">
    <location>
        <begin position="12"/>
        <end position="35"/>
    </location>
</feature>
<accession>A0A1H1MEY0</accession>
<evidence type="ECO:0000256" key="1">
    <source>
        <dbReference type="SAM" id="Phobius"/>
    </source>
</evidence>
<keyword evidence="1" id="KW-0472">Membrane</keyword>
<dbReference type="Proteomes" id="UP000199480">
    <property type="component" value="Chromosome I"/>
</dbReference>
<sequence length="158" mass="16312">MSSKSTGLHSHVFVALVIWSVAATVALVICVIGIANANNAATSGASIDQIAGFYSFGTSVDGPANPTQLSIGLTRNGSAKFAFGNNIGQTDSKPTLSGTVKKTSAPNVFRLYSKAGSPIGYLFYQPGVTTHATRTVTLATDEGETLMSRQSEVPLGDV</sequence>
<dbReference type="AlphaFoldDB" id="A0A1H1MEY0"/>
<protein>
    <submittedName>
        <fullName evidence="2">Uncharacterized protein</fullName>
    </submittedName>
</protein>
<keyword evidence="1" id="KW-1133">Transmembrane helix</keyword>
<dbReference type="GeneID" id="78500750"/>